<dbReference type="PANTHER" id="PTHR12472">
    <property type="entry name" value="RAB3-GAP REGULATORY DOMAIN"/>
    <property type="match status" value="1"/>
</dbReference>
<name>A0AA39IL51_9BILA</name>
<accession>A0AA39IL51</accession>
<keyword evidence="3" id="KW-0343">GTPase activation</keyword>
<dbReference type="Proteomes" id="UP001175271">
    <property type="component" value="Unassembled WGS sequence"/>
</dbReference>
<protein>
    <recommendedName>
        <fullName evidence="10">Rab3-GAP regulatory subunit N-terminal domain-containing protein</fullName>
    </recommendedName>
</protein>
<evidence type="ECO:0000259" key="6">
    <source>
        <dbReference type="Pfam" id="PF14655"/>
    </source>
</evidence>
<proteinExistence type="inferred from homology"/>
<comment type="caution">
    <text evidence="8">The sequence shown here is derived from an EMBL/GenBank/DDBJ whole genome shotgun (WGS) entry which is preliminary data.</text>
</comment>
<dbReference type="InterPro" id="IPR029257">
    <property type="entry name" value="RAB3GAP2_C"/>
</dbReference>
<evidence type="ECO:0008006" key="10">
    <source>
        <dbReference type="Google" id="ProtNLM"/>
    </source>
</evidence>
<evidence type="ECO:0000313" key="9">
    <source>
        <dbReference type="Proteomes" id="UP001175271"/>
    </source>
</evidence>
<keyword evidence="9" id="KW-1185">Reference proteome</keyword>
<dbReference type="InterPro" id="IPR026059">
    <property type="entry name" value="Rab3GAP2"/>
</dbReference>
<evidence type="ECO:0000256" key="5">
    <source>
        <dbReference type="SAM" id="MobiDB-lite"/>
    </source>
</evidence>
<reference evidence="8" key="1">
    <citation type="submission" date="2023-06" db="EMBL/GenBank/DDBJ databases">
        <title>Genomic analysis of the entomopathogenic nematode Steinernema hermaphroditum.</title>
        <authorList>
            <person name="Schwarz E.M."/>
            <person name="Heppert J.K."/>
            <person name="Baniya A."/>
            <person name="Schwartz H.T."/>
            <person name="Tan C.-H."/>
            <person name="Antoshechkin I."/>
            <person name="Sternberg P.W."/>
            <person name="Goodrich-Blair H."/>
            <person name="Dillman A.R."/>
        </authorList>
    </citation>
    <scope>NUCLEOTIDE SEQUENCE</scope>
    <source>
        <strain evidence="8">PS9179</strain>
        <tissue evidence="8">Whole animal</tissue>
    </source>
</reference>
<evidence type="ECO:0000256" key="3">
    <source>
        <dbReference type="ARBA" id="ARBA00022468"/>
    </source>
</evidence>
<feature type="domain" description="Rab3GAP regulatory subunit C-terminal" evidence="7">
    <location>
        <begin position="821"/>
        <end position="1359"/>
    </location>
</feature>
<comment type="subcellular location">
    <subcellularLocation>
        <location evidence="1">Cytoplasm</location>
    </subcellularLocation>
</comment>
<sequence>MWCELNLHAKLGEAHIGRLESFFASERESPKEESAGNDDGKVAENRPDSEEAAGVVRWNDLEVDQTTESSSSSSLLRKAADAELRWINACLIASSSNVDVLVLALVQKFVVFERLPDGRMELSAQVEVDHNMDVSKGYIASICILPVASPGNRKSDTSVYDWTCIAVGLDSGFVNFYSERGALLFSERVSHHPAKSLRFGKSNKAGGQELAILTENQIVVFEGLSLYNTLRNARAKIARDEETVEAICSSLEVKCHRYDINPGKSFVDDILVTGPTKPSSVDQYVAASLSETGYNTKLSRTVLPTYSTYFCIGEAPFGRFVWFDESGSNQNIVSDTIYNITNQVTSAVTSQLPVGIRTFLGIGTSRKDRPPKKFPLEVRSVSIPSRSELNDAGRCGERVYAAPNAWNLVAVADGSARVLLINTKLRQIVRIWKGYREARCAWIESSGKVASGGKGKALFLVIFAPRRGLLEVWAMHNGPRVSAFNVDRNGRLLWVGSTSQLLLGRSDKKVDTSTSAVFISSNGYVHQIAAPFHLALSGSSTASIHDENLLREICSERLFDKGKWKRFLDKMKTVSVRRRAAEFLVEMSEVDVSVKGKLLGLIREDITKKQSKEKGVSAEAAAFLHYLNSVLQLMDVYTIVDSFASYKGPLHIEEQQEELISKRLRMTLSDLNDMVDSMNRYFPHTEPPEELEMKPCFDFVAFLREFNFDLLVSPSPNSEGGEANQVGLWIPQKLKGEASLALGNFLFSPVLSGFCSISEFFQHIVPSLGIAKTALINTFCVFWLQKTSRSIFYLPHVLSFVERLIDFAVDGKTAEEAATVIIRSHIEKSCKILPALFLSVVVRAAILNRKDPANGNCGEVEEAVEAVDRWEPMEIGLHEWDLIMNHLRCLAVVASLPKGGEHSLENIRARGFGYYREQIGTWAASYMVDPEDLYTILSRPMTFDDHCDIDDFRPPLEKEMSDALAAGTPVEPWKFAIYDLRKYFPVSLMWYLVMCDCAWECFTSWHRIPGTKPVKLLKNAVCYVKFLDSWPHLQHGIALIAWDTFLRQAFQELYDLLNERGVQPPDYLVRRDVGVSETELIDFVEVVREVLQLLCVSVVDLDQIPLPKQEYEDFLLFFVEFDKTKASKTARYKQKSSPVYSTCLSELVCRKKSVNYHLVLHHIHLALVLQLQLSSHARLKPSSLFCDIGKRAFFESFHRHTLIPLDAVDDVLKVNRQKFALRIVKHMTETYASNEGTNKRLWSVLLDLAREWRLDFDMLRRREIELLFKEGLDRKAHENISSVVNRAELGSDLFVITVSRLKAFHDQSNADLLKEFQRYLLGTPRTIELIEKTPEKFVTHHQIIWKELNELANVTYELLQAGDPKNPEVRKLQKTTLELIKMIEHAKRYAQ</sequence>
<dbReference type="EMBL" id="JAUCMV010000001">
    <property type="protein sequence ID" value="KAK0425670.1"/>
    <property type="molecule type" value="Genomic_DNA"/>
</dbReference>
<dbReference type="Pfam" id="PF14655">
    <property type="entry name" value="RAB3GAP2_N"/>
    <property type="match status" value="1"/>
</dbReference>
<dbReference type="GO" id="GO:0005096">
    <property type="term" value="F:GTPase activator activity"/>
    <property type="evidence" value="ECO:0007669"/>
    <property type="project" value="UniProtKB-KW"/>
</dbReference>
<comment type="similarity">
    <text evidence="2">Belongs to the Rab3-GAP regulatory subunit family.</text>
</comment>
<organism evidence="8 9">
    <name type="scientific">Steinernema hermaphroditum</name>
    <dbReference type="NCBI Taxonomy" id="289476"/>
    <lineage>
        <taxon>Eukaryota</taxon>
        <taxon>Metazoa</taxon>
        <taxon>Ecdysozoa</taxon>
        <taxon>Nematoda</taxon>
        <taxon>Chromadorea</taxon>
        <taxon>Rhabditida</taxon>
        <taxon>Tylenchina</taxon>
        <taxon>Panagrolaimomorpha</taxon>
        <taxon>Strongyloidoidea</taxon>
        <taxon>Steinernematidae</taxon>
        <taxon>Steinernema</taxon>
    </lineage>
</organism>
<keyword evidence="4" id="KW-0963">Cytoplasm</keyword>
<dbReference type="InterPro" id="IPR032839">
    <property type="entry name" value="RAB3GAP_N"/>
</dbReference>
<evidence type="ECO:0000313" key="8">
    <source>
        <dbReference type="EMBL" id="KAK0425670.1"/>
    </source>
</evidence>
<evidence type="ECO:0000259" key="7">
    <source>
        <dbReference type="Pfam" id="PF14656"/>
    </source>
</evidence>
<evidence type="ECO:0000256" key="4">
    <source>
        <dbReference type="ARBA" id="ARBA00022490"/>
    </source>
</evidence>
<dbReference type="Pfam" id="PF14656">
    <property type="entry name" value="RAB3GAP2_C"/>
    <property type="match status" value="1"/>
</dbReference>
<evidence type="ECO:0000256" key="2">
    <source>
        <dbReference type="ARBA" id="ARBA00008153"/>
    </source>
</evidence>
<evidence type="ECO:0000256" key="1">
    <source>
        <dbReference type="ARBA" id="ARBA00004496"/>
    </source>
</evidence>
<feature type="compositionally biased region" description="Basic and acidic residues" evidence="5">
    <location>
        <begin position="25"/>
        <end position="49"/>
    </location>
</feature>
<feature type="domain" description="Rab3-GAP regulatory subunit N-terminal" evidence="6">
    <location>
        <begin position="86"/>
        <end position="493"/>
    </location>
</feature>
<gene>
    <name evidence="8" type="ORF">QR680_009314</name>
</gene>
<dbReference type="GO" id="GO:0005737">
    <property type="term" value="C:cytoplasm"/>
    <property type="evidence" value="ECO:0007669"/>
    <property type="project" value="UniProtKB-SubCell"/>
</dbReference>
<dbReference type="PANTHER" id="PTHR12472:SF0">
    <property type="entry name" value="RAB3 GTPASE-ACTIVATING PROTEIN NON-CATALYTIC SUBUNIT"/>
    <property type="match status" value="1"/>
</dbReference>
<feature type="region of interest" description="Disordered" evidence="5">
    <location>
        <begin position="25"/>
        <end position="51"/>
    </location>
</feature>